<dbReference type="InterPro" id="IPR007837">
    <property type="entry name" value="DinB"/>
</dbReference>
<dbReference type="Pfam" id="PF05163">
    <property type="entry name" value="DinB"/>
    <property type="match status" value="1"/>
</dbReference>
<evidence type="ECO:0000256" key="1">
    <source>
        <dbReference type="ARBA" id="ARBA00008635"/>
    </source>
</evidence>
<feature type="binding site" evidence="3">
    <location>
        <position position="50"/>
    </location>
    <ligand>
        <name>a divalent metal cation</name>
        <dbReference type="ChEBI" id="CHEBI:60240"/>
    </ligand>
</feature>
<dbReference type="AlphaFoldDB" id="A0A927D4P9"/>
<dbReference type="InterPro" id="IPR034660">
    <property type="entry name" value="DinB/YfiT-like"/>
</dbReference>
<organism evidence="4 5">
    <name type="scientific">Sulfitobacter aestuariivivens</name>
    <dbReference type="NCBI Taxonomy" id="2766981"/>
    <lineage>
        <taxon>Bacteria</taxon>
        <taxon>Pseudomonadati</taxon>
        <taxon>Pseudomonadota</taxon>
        <taxon>Alphaproteobacteria</taxon>
        <taxon>Rhodobacterales</taxon>
        <taxon>Roseobacteraceae</taxon>
        <taxon>Sulfitobacter</taxon>
    </lineage>
</organism>
<accession>A0A927D4P9</accession>
<dbReference type="Proteomes" id="UP000635142">
    <property type="component" value="Unassembled WGS sequence"/>
</dbReference>
<dbReference type="PANTHER" id="PTHR37302">
    <property type="entry name" value="SLR1116 PROTEIN"/>
    <property type="match status" value="1"/>
</dbReference>
<evidence type="ECO:0000256" key="3">
    <source>
        <dbReference type="PIRSR" id="PIRSR607837-1"/>
    </source>
</evidence>
<evidence type="ECO:0000313" key="4">
    <source>
        <dbReference type="EMBL" id="MBD3663192.1"/>
    </source>
</evidence>
<dbReference type="RefSeq" id="WP_191074169.1">
    <property type="nucleotide sequence ID" value="NZ_JACTAG010000001.1"/>
</dbReference>
<keyword evidence="2 3" id="KW-0479">Metal-binding</keyword>
<evidence type="ECO:0000256" key="2">
    <source>
        <dbReference type="ARBA" id="ARBA00022723"/>
    </source>
</evidence>
<reference evidence="4" key="1">
    <citation type="submission" date="2020-08" db="EMBL/GenBank/DDBJ databases">
        <title>Sulfitobacter aestuariivivens sp. nov., isolated from a tidal flat.</title>
        <authorList>
            <person name="Park S."/>
            <person name="Yoon J.-H."/>
        </authorList>
    </citation>
    <scope>NUCLEOTIDE SEQUENCE</scope>
    <source>
        <strain evidence="4">TSTF-M16</strain>
    </source>
</reference>
<comment type="caution">
    <text evidence="4">The sequence shown here is derived from an EMBL/GenBank/DDBJ whole genome shotgun (WGS) entry which is preliminary data.</text>
</comment>
<keyword evidence="5" id="KW-1185">Reference proteome</keyword>
<feature type="binding site" evidence="3">
    <location>
        <position position="138"/>
    </location>
    <ligand>
        <name>a divalent metal cation</name>
        <dbReference type="ChEBI" id="CHEBI:60240"/>
    </ligand>
</feature>
<proteinExistence type="inferred from homology"/>
<dbReference type="SUPFAM" id="SSF109854">
    <property type="entry name" value="DinB/YfiT-like putative metalloenzymes"/>
    <property type="match status" value="1"/>
</dbReference>
<evidence type="ECO:0000313" key="5">
    <source>
        <dbReference type="Proteomes" id="UP000635142"/>
    </source>
</evidence>
<feature type="binding site" evidence="3">
    <location>
        <position position="142"/>
    </location>
    <ligand>
        <name>a divalent metal cation</name>
        <dbReference type="ChEBI" id="CHEBI:60240"/>
    </ligand>
</feature>
<dbReference type="GO" id="GO:0046872">
    <property type="term" value="F:metal ion binding"/>
    <property type="evidence" value="ECO:0007669"/>
    <property type="project" value="UniProtKB-KW"/>
</dbReference>
<protein>
    <submittedName>
        <fullName evidence="4">DinB family protein</fullName>
    </submittedName>
</protein>
<dbReference type="Gene3D" id="1.20.120.450">
    <property type="entry name" value="dinb family like domain"/>
    <property type="match status" value="1"/>
</dbReference>
<comment type="similarity">
    <text evidence="1">Belongs to the DinB family.</text>
</comment>
<gene>
    <name evidence="4" type="ORF">H9Q16_04595</name>
</gene>
<dbReference type="EMBL" id="JACTAG010000001">
    <property type="protein sequence ID" value="MBD3663192.1"/>
    <property type="molecule type" value="Genomic_DNA"/>
</dbReference>
<dbReference type="PANTHER" id="PTHR37302:SF1">
    <property type="entry name" value="PROTEIN DINB"/>
    <property type="match status" value="1"/>
</dbReference>
<sequence length="169" mass="19062">MITATYVRTMARYNAWQNSQLMPVVDGMDQAELDRDRGAFFGSIQGTLSHLLWGDLLWMSRFDPQCPAPEGPFDRSRGNFPTRTDWLSERAACDSRIRRWADALQTGDLDGAVSWYSEAAGEDFSKPLTDCIVHVFNHQIHHRGQVHAMLTAAGQNAPVTDLPFMPEHL</sequence>
<name>A0A927D4P9_9RHOB</name>